<dbReference type="InterPro" id="IPR058192">
    <property type="entry name" value="WHD_ROQ1-like"/>
</dbReference>
<name>A0AAN7RA12_TRANT</name>
<keyword evidence="3" id="KW-0611">Plant defense</keyword>
<evidence type="ECO:0000256" key="3">
    <source>
        <dbReference type="ARBA" id="ARBA00022821"/>
    </source>
</evidence>
<evidence type="ECO:0000256" key="1">
    <source>
        <dbReference type="ARBA" id="ARBA00022614"/>
    </source>
</evidence>
<evidence type="ECO:0000256" key="2">
    <source>
        <dbReference type="ARBA" id="ARBA00022737"/>
    </source>
</evidence>
<dbReference type="SUPFAM" id="SSF52200">
    <property type="entry name" value="Toll/Interleukin receptor TIR domain"/>
    <property type="match status" value="1"/>
</dbReference>
<dbReference type="GO" id="GO:0006952">
    <property type="term" value="P:defense response"/>
    <property type="evidence" value="ECO:0007669"/>
    <property type="project" value="UniProtKB-KW"/>
</dbReference>
<evidence type="ECO:0000259" key="4">
    <source>
        <dbReference type="PROSITE" id="PS50104"/>
    </source>
</evidence>
<dbReference type="SUPFAM" id="SSF52058">
    <property type="entry name" value="L domain-like"/>
    <property type="match status" value="1"/>
</dbReference>
<dbReference type="Pfam" id="PF00931">
    <property type="entry name" value="NB-ARC"/>
    <property type="match status" value="1"/>
</dbReference>
<dbReference type="Gene3D" id="3.40.50.300">
    <property type="entry name" value="P-loop containing nucleotide triphosphate hydrolases"/>
    <property type="match status" value="1"/>
</dbReference>
<dbReference type="InterPro" id="IPR032675">
    <property type="entry name" value="LRR_dom_sf"/>
</dbReference>
<dbReference type="SUPFAM" id="SSF52540">
    <property type="entry name" value="P-loop containing nucleoside triphosphate hydrolases"/>
    <property type="match status" value="1"/>
</dbReference>
<dbReference type="GO" id="GO:0043531">
    <property type="term" value="F:ADP binding"/>
    <property type="evidence" value="ECO:0007669"/>
    <property type="project" value="InterPro"/>
</dbReference>
<dbReference type="SMART" id="SM00369">
    <property type="entry name" value="LRR_TYP"/>
    <property type="match status" value="4"/>
</dbReference>
<dbReference type="EMBL" id="JAXQNO010000008">
    <property type="protein sequence ID" value="KAK4792826.1"/>
    <property type="molecule type" value="Genomic_DNA"/>
</dbReference>
<gene>
    <name evidence="5" type="ORF">SAY86_023261</name>
</gene>
<sequence>MKRAAPSATMTSNDAVSQVTSCTGIMDTPYSSSVSSQLGYEYDVFLSFHGGDTRKGFADSLYTSLVDAGIRVFRDKERLPFGEKIGTQLLQGIKNSSLSIPILSENYASSKWCLKELAFMMECREASARKHMVLPVFYDVTPNEVQHQTRGYSRAFQQHTKEQDLEVVQKWRNALAEISGKIDKDDRNKGIDRIEDQDIRETLSCSHSSTQQLQSQLVGGLLGWSRPNFAIIDEGIYYLKGRLGARKVLILLDDVDHIDQLKALAAKTDWFGKGSRIIITTRNKDVLKAVQEHHIYQVKEMEEVCALQLFCKHALWRDAPTIKLRALSEKIAKRTGGLPLALEVIGSFLHGKGEQVWKATSKKLKKVPHKDVHQKLVISYNALEHHQKQMFLDIACILIGENKTAASYFWKDRFDFSVEADIEVLQLLSLIKVGEEDRLGMHDQLRDVGREIVRRENYDEPGERSRLWDKDALDVLINNQGSRCLEAIRLDHHDGLEVYCFSAEMFSKLPKLRFLHLDCANMLMAVKLKVLDLSNCKELKRAPDLSAFCNLKSLNLRNCENLEEVDPSVGKLVHLTYLDVAGCHYIKELPELDGLKMIKILNGSNCYSLTKIRGSVSHLTSLTDLMLDYSKVRELTESVGGLVTLRRLSLVGTPLKELPKFIGGLKSLVVLAISKTKISILPDSMGSLFNLEVLRIDRSSVLRLPDALGQLKNLERIDASGCRNLEEISSLKGLSSLRVLDLRHTNITCIPETIMGLSCLELLDVAWCSRLQKVPALPSSLRRMSMTSQLAPIPNTTEMTNLKELEFIKCIVPEEVYELPKLERLSICRSNASILLGQIDGFRMLKELLIANIDLQCLPRLPSSLNKLCILRCHLLERMKELSNLQSLSELWIHGCPELVDVEGLGDLVSLRKLHVAFCSRIAKLDGLEMLVSLEDLDFRFCDNLESLADLSKLKALHSLSVYHAPIGTLSGLSYLNSLRTLGVKGSARLQRLDGLEVLEHLEKLFLGSNNAIESLPNLSNKYFDTDLSENLPEVQRLKESIQPWPPEWWKSVEWEQYLKPHCIEKIQELDGLKFDDTNRFHAILRNSRRMSTMNMKSLEETNLGLLRRWYTDGCDGIPELEGLENLERSHLRVIVEPQFLALDRLDSDFFL</sequence>
<proteinExistence type="predicted"/>
<dbReference type="InterPro" id="IPR002182">
    <property type="entry name" value="NB-ARC"/>
</dbReference>
<comment type="caution">
    <text evidence="5">The sequence shown here is derived from an EMBL/GenBank/DDBJ whole genome shotgun (WGS) entry which is preliminary data.</text>
</comment>
<dbReference type="InterPro" id="IPR003591">
    <property type="entry name" value="Leu-rich_rpt_typical-subtyp"/>
</dbReference>
<dbReference type="InterPro" id="IPR042197">
    <property type="entry name" value="Apaf_helical"/>
</dbReference>
<dbReference type="InterPro" id="IPR044974">
    <property type="entry name" value="Disease_R_plants"/>
</dbReference>
<dbReference type="Proteomes" id="UP001346149">
    <property type="component" value="Unassembled WGS sequence"/>
</dbReference>
<dbReference type="PRINTS" id="PR00364">
    <property type="entry name" value="DISEASERSIST"/>
</dbReference>
<dbReference type="PANTHER" id="PTHR11017:SF570">
    <property type="entry name" value="DISEASE RESISTANCE PROTEIN (TIR-NBS CLASS)-RELATED"/>
    <property type="match status" value="1"/>
</dbReference>
<dbReference type="SUPFAM" id="SSF52047">
    <property type="entry name" value="RNI-like"/>
    <property type="match status" value="1"/>
</dbReference>
<evidence type="ECO:0000313" key="6">
    <source>
        <dbReference type="Proteomes" id="UP001346149"/>
    </source>
</evidence>
<dbReference type="InterPro" id="IPR035897">
    <property type="entry name" value="Toll_tir_struct_dom_sf"/>
</dbReference>
<protein>
    <recommendedName>
        <fullName evidence="4">TIR domain-containing protein</fullName>
    </recommendedName>
</protein>
<dbReference type="Pfam" id="PF01582">
    <property type="entry name" value="TIR"/>
    <property type="match status" value="1"/>
</dbReference>
<dbReference type="AlphaFoldDB" id="A0AAN7RA12"/>
<dbReference type="Gene3D" id="3.80.10.10">
    <property type="entry name" value="Ribonuclease Inhibitor"/>
    <property type="match status" value="2"/>
</dbReference>
<dbReference type="InterPro" id="IPR001611">
    <property type="entry name" value="Leu-rich_rpt"/>
</dbReference>
<accession>A0AAN7RA12</accession>
<keyword evidence="1" id="KW-0433">Leucine-rich repeat</keyword>
<dbReference type="Pfam" id="PF23282">
    <property type="entry name" value="WHD_ROQ1"/>
    <property type="match status" value="1"/>
</dbReference>
<dbReference type="PROSITE" id="PS50104">
    <property type="entry name" value="TIR"/>
    <property type="match status" value="1"/>
</dbReference>
<organism evidence="5 6">
    <name type="scientific">Trapa natans</name>
    <name type="common">Water chestnut</name>
    <dbReference type="NCBI Taxonomy" id="22666"/>
    <lineage>
        <taxon>Eukaryota</taxon>
        <taxon>Viridiplantae</taxon>
        <taxon>Streptophyta</taxon>
        <taxon>Embryophyta</taxon>
        <taxon>Tracheophyta</taxon>
        <taxon>Spermatophyta</taxon>
        <taxon>Magnoliopsida</taxon>
        <taxon>eudicotyledons</taxon>
        <taxon>Gunneridae</taxon>
        <taxon>Pentapetalae</taxon>
        <taxon>rosids</taxon>
        <taxon>malvids</taxon>
        <taxon>Myrtales</taxon>
        <taxon>Lythraceae</taxon>
        <taxon>Trapa</taxon>
    </lineage>
</organism>
<dbReference type="InterPro" id="IPR000157">
    <property type="entry name" value="TIR_dom"/>
</dbReference>
<reference evidence="5 6" key="1">
    <citation type="journal article" date="2023" name="Hortic Res">
        <title>Pangenome of water caltrop reveals structural variations and asymmetric subgenome divergence after allopolyploidization.</title>
        <authorList>
            <person name="Zhang X."/>
            <person name="Chen Y."/>
            <person name="Wang L."/>
            <person name="Yuan Y."/>
            <person name="Fang M."/>
            <person name="Shi L."/>
            <person name="Lu R."/>
            <person name="Comes H.P."/>
            <person name="Ma Y."/>
            <person name="Chen Y."/>
            <person name="Huang G."/>
            <person name="Zhou Y."/>
            <person name="Zheng Z."/>
            <person name="Qiu Y."/>
        </authorList>
    </citation>
    <scope>NUCLEOTIDE SEQUENCE [LARGE SCALE GENOMIC DNA]</scope>
    <source>
        <strain evidence="5">F231</strain>
    </source>
</reference>
<dbReference type="Gene3D" id="3.40.50.10140">
    <property type="entry name" value="Toll/interleukin-1 receptor homology (TIR) domain"/>
    <property type="match status" value="1"/>
</dbReference>
<dbReference type="PROSITE" id="PS51450">
    <property type="entry name" value="LRR"/>
    <property type="match status" value="1"/>
</dbReference>
<dbReference type="InterPro" id="IPR027417">
    <property type="entry name" value="P-loop_NTPase"/>
</dbReference>
<dbReference type="InterPro" id="IPR055414">
    <property type="entry name" value="LRR_R13L4/SHOC2-like"/>
</dbReference>
<dbReference type="GO" id="GO:0051707">
    <property type="term" value="P:response to other organism"/>
    <property type="evidence" value="ECO:0007669"/>
    <property type="project" value="UniProtKB-ARBA"/>
</dbReference>
<evidence type="ECO:0000313" key="5">
    <source>
        <dbReference type="EMBL" id="KAK4792826.1"/>
    </source>
</evidence>
<dbReference type="GO" id="GO:0007165">
    <property type="term" value="P:signal transduction"/>
    <property type="evidence" value="ECO:0007669"/>
    <property type="project" value="InterPro"/>
</dbReference>
<dbReference type="Gene3D" id="1.10.8.430">
    <property type="entry name" value="Helical domain of apoptotic protease-activating factors"/>
    <property type="match status" value="1"/>
</dbReference>
<dbReference type="PANTHER" id="PTHR11017">
    <property type="entry name" value="LEUCINE-RICH REPEAT-CONTAINING PROTEIN"/>
    <property type="match status" value="1"/>
</dbReference>
<dbReference type="SMART" id="SM00255">
    <property type="entry name" value="TIR"/>
    <property type="match status" value="1"/>
</dbReference>
<keyword evidence="6" id="KW-1185">Reference proteome</keyword>
<keyword evidence="2" id="KW-0677">Repeat</keyword>
<feature type="domain" description="TIR" evidence="4">
    <location>
        <begin position="40"/>
        <end position="175"/>
    </location>
</feature>
<dbReference type="Pfam" id="PF23598">
    <property type="entry name" value="LRR_14"/>
    <property type="match status" value="1"/>
</dbReference>